<keyword evidence="4" id="KW-0328">Glycosyltransferase</keyword>
<dbReference type="InterPro" id="IPR017168">
    <property type="entry name" value="CHR-like"/>
</dbReference>
<comment type="similarity">
    <text evidence="13">Belongs to the glycosyl hydrolase 16 family. CRH1 subfamily.</text>
</comment>
<evidence type="ECO:0000256" key="1">
    <source>
        <dbReference type="ARBA" id="ARBA00000822"/>
    </source>
</evidence>
<keyword evidence="6 16" id="KW-0732">Signal</keyword>
<dbReference type="PANTHER" id="PTHR10963:SF27">
    <property type="entry name" value="GLYCOSIDASE-RELATED"/>
    <property type="match status" value="1"/>
</dbReference>
<evidence type="ECO:0000256" key="13">
    <source>
        <dbReference type="ARBA" id="ARBA00038074"/>
    </source>
</evidence>
<gene>
    <name evidence="18" type="ORF">SLS56_003728</name>
</gene>
<dbReference type="Gene3D" id="2.60.120.200">
    <property type="match status" value="1"/>
</dbReference>
<feature type="chain" id="PRO_5046817412" description="Crh-like protein" evidence="16">
    <location>
        <begin position="25"/>
        <end position="350"/>
    </location>
</feature>
<dbReference type="InterPro" id="IPR050546">
    <property type="entry name" value="Glycosyl_Hydrlase_16"/>
</dbReference>
<evidence type="ECO:0000256" key="2">
    <source>
        <dbReference type="ARBA" id="ARBA00004589"/>
    </source>
</evidence>
<keyword evidence="5" id="KW-0808">Transferase</keyword>
<dbReference type="CDD" id="cd02183">
    <property type="entry name" value="GH16_fungal_CRH1_transglycosylase"/>
    <property type="match status" value="1"/>
</dbReference>
<accession>A0ABR3SZ54</accession>
<dbReference type="PANTHER" id="PTHR10963">
    <property type="entry name" value="GLYCOSYL HYDROLASE-RELATED"/>
    <property type="match status" value="1"/>
</dbReference>
<evidence type="ECO:0000256" key="14">
    <source>
        <dbReference type="PIRNR" id="PIRNR037299"/>
    </source>
</evidence>
<evidence type="ECO:0000313" key="18">
    <source>
        <dbReference type="EMBL" id="KAL1632313.1"/>
    </source>
</evidence>
<comment type="subcellular location">
    <subcellularLocation>
        <location evidence="2">Membrane</location>
        <topology evidence="2">Lipid-anchor</topology>
        <topology evidence="2">GPI-anchor</topology>
    </subcellularLocation>
</comment>
<keyword evidence="9" id="KW-0325">Glycoprotein</keyword>
<keyword evidence="3" id="KW-0336">GPI-anchor</keyword>
<feature type="signal peptide" evidence="16">
    <location>
        <begin position="1"/>
        <end position="24"/>
    </location>
</feature>
<keyword evidence="8 14" id="KW-0472">Membrane</keyword>
<proteinExistence type="inferred from homology"/>
<evidence type="ECO:0000256" key="12">
    <source>
        <dbReference type="ARBA" id="ARBA00023316"/>
    </source>
</evidence>
<dbReference type="Pfam" id="PF00722">
    <property type="entry name" value="Glyco_hydro_16"/>
    <property type="match status" value="1"/>
</dbReference>
<keyword evidence="10" id="KW-0449">Lipoprotein</keyword>
<evidence type="ECO:0000313" key="19">
    <source>
        <dbReference type="Proteomes" id="UP001521116"/>
    </source>
</evidence>
<evidence type="ECO:0000256" key="16">
    <source>
        <dbReference type="SAM" id="SignalP"/>
    </source>
</evidence>
<evidence type="ECO:0000256" key="3">
    <source>
        <dbReference type="ARBA" id="ARBA00022622"/>
    </source>
</evidence>
<dbReference type="Proteomes" id="UP001521116">
    <property type="component" value="Unassembled WGS sequence"/>
</dbReference>
<reference evidence="18 19" key="1">
    <citation type="submission" date="2024-02" db="EMBL/GenBank/DDBJ databases">
        <title>De novo assembly and annotation of 12 fungi associated with fruit tree decline syndrome in Ontario, Canada.</title>
        <authorList>
            <person name="Sulman M."/>
            <person name="Ellouze W."/>
            <person name="Ilyukhin E."/>
        </authorList>
    </citation>
    <scope>NUCLEOTIDE SEQUENCE [LARGE SCALE GENOMIC DNA]</scope>
    <source>
        <strain evidence="18 19">M1-105</strain>
    </source>
</reference>
<evidence type="ECO:0000256" key="4">
    <source>
        <dbReference type="ARBA" id="ARBA00022676"/>
    </source>
</evidence>
<protein>
    <recommendedName>
        <fullName evidence="14">Crh-like protein</fullName>
        <ecNumber evidence="14">3.2.-.-</ecNumber>
    </recommendedName>
</protein>
<evidence type="ECO:0000256" key="10">
    <source>
        <dbReference type="ARBA" id="ARBA00023288"/>
    </source>
</evidence>
<keyword evidence="19" id="KW-1185">Reference proteome</keyword>
<sequence>MRSQSTYAGAAIALLSAAVPLASAQLYSDCNPTKNSTCPPNVGLANYTFESDFTTGDNSSWEGAAYTVINYGDNGAEFTINKDTDAPTMHTEFYSFFGYFEVEMKAAPGTGVVSSIVLESDDLDEVDWECLGGNTTSIQSNYFGKGNTTSYDRGAYHEVDTPQDTFHKYAFEWTNASMSWLIDGNVVRTLAYEDALGGKNYPQTPARLSLGVWSAGTEKQDKWTVQWAGGYTDFDDAPFTMYVKSVKIINYNPGMNYNWTDETGSFESIQIINETVAVNSSSTTDSSSSSLGSGVSTNGSSSTGTASSASGTTTAFAQNGSSAASSIADRAWIVTSAISFVSFAIGFSLL</sequence>
<dbReference type="EMBL" id="JAJVDC020000031">
    <property type="protein sequence ID" value="KAL1632313.1"/>
    <property type="molecule type" value="Genomic_DNA"/>
</dbReference>
<dbReference type="InterPro" id="IPR013320">
    <property type="entry name" value="ConA-like_dom_sf"/>
</dbReference>
<dbReference type="SUPFAM" id="SSF49899">
    <property type="entry name" value="Concanavalin A-like lectins/glucanases"/>
    <property type="match status" value="1"/>
</dbReference>
<dbReference type="PROSITE" id="PS51762">
    <property type="entry name" value="GH16_2"/>
    <property type="match status" value="1"/>
</dbReference>
<evidence type="ECO:0000256" key="6">
    <source>
        <dbReference type="ARBA" id="ARBA00022729"/>
    </source>
</evidence>
<evidence type="ECO:0000256" key="9">
    <source>
        <dbReference type="ARBA" id="ARBA00023180"/>
    </source>
</evidence>
<dbReference type="InterPro" id="IPR000757">
    <property type="entry name" value="Beta-glucanase-like"/>
</dbReference>
<organism evidence="18 19">
    <name type="scientific">Neofusicoccum ribis</name>
    <dbReference type="NCBI Taxonomy" id="45134"/>
    <lineage>
        <taxon>Eukaryota</taxon>
        <taxon>Fungi</taxon>
        <taxon>Dikarya</taxon>
        <taxon>Ascomycota</taxon>
        <taxon>Pezizomycotina</taxon>
        <taxon>Dothideomycetes</taxon>
        <taxon>Dothideomycetes incertae sedis</taxon>
        <taxon>Botryosphaeriales</taxon>
        <taxon>Botryosphaeriaceae</taxon>
        <taxon>Neofusicoccum</taxon>
    </lineage>
</organism>
<feature type="region of interest" description="Disordered" evidence="15">
    <location>
        <begin position="283"/>
        <end position="311"/>
    </location>
</feature>
<dbReference type="PIRSF" id="PIRSF037299">
    <property type="entry name" value="Glycosidase_CRH1_prd"/>
    <property type="match status" value="1"/>
</dbReference>
<comment type="catalytic activity">
    <reaction evidence="1">
        <text>Random endo-hydrolysis of N-acetyl-beta-D-glucosaminide (1-&gt;4)-beta-linkages in chitin and chitodextrins.</text>
        <dbReference type="EC" id="3.2.1.14"/>
    </reaction>
</comment>
<keyword evidence="12" id="KW-0961">Cell wall biogenesis/degradation</keyword>
<name>A0ABR3SZ54_9PEZI</name>
<evidence type="ECO:0000259" key="17">
    <source>
        <dbReference type="PROSITE" id="PS51762"/>
    </source>
</evidence>
<keyword evidence="7 14" id="KW-0378">Hydrolase</keyword>
<evidence type="ECO:0000256" key="15">
    <source>
        <dbReference type="SAM" id="MobiDB-lite"/>
    </source>
</evidence>
<comment type="caution">
    <text evidence="18">The sequence shown here is derived from an EMBL/GenBank/DDBJ whole genome shotgun (WGS) entry which is preliminary data.</text>
</comment>
<feature type="domain" description="GH16" evidence="17">
    <location>
        <begin position="32"/>
        <end position="254"/>
    </location>
</feature>
<evidence type="ECO:0000256" key="8">
    <source>
        <dbReference type="ARBA" id="ARBA00023136"/>
    </source>
</evidence>
<keyword evidence="11" id="KW-0326">Glycosidase</keyword>
<evidence type="ECO:0000256" key="7">
    <source>
        <dbReference type="ARBA" id="ARBA00022801"/>
    </source>
</evidence>
<evidence type="ECO:0000256" key="11">
    <source>
        <dbReference type="ARBA" id="ARBA00023295"/>
    </source>
</evidence>
<dbReference type="EC" id="3.2.-.-" evidence="14"/>
<evidence type="ECO:0000256" key="5">
    <source>
        <dbReference type="ARBA" id="ARBA00022679"/>
    </source>
</evidence>